<dbReference type="PhylomeDB" id="T1IUY0"/>
<protein>
    <recommendedName>
        <fullName evidence="7">Peptidase S1 domain-containing protein</fullName>
    </recommendedName>
</protein>
<keyword evidence="1 5" id="KW-0645">Protease</keyword>
<evidence type="ECO:0000256" key="5">
    <source>
        <dbReference type="RuleBase" id="RU363034"/>
    </source>
</evidence>
<evidence type="ECO:0000259" key="7">
    <source>
        <dbReference type="PROSITE" id="PS50240"/>
    </source>
</evidence>
<dbReference type="PROSITE" id="PS50240">
    <property type="entry name" value="TRYPSIN_DOM"/>
    <property type="match status" value="2"/>
</dbReference>
<keyword evidence="4" id="KW-1015">Disulfide bond</keyword>
<keyword evidence="3 5" id="KW-0720">Serine protease</keyword>
<keyword evidence="2 5" id="KW-0378">Hydrolase</keyword>
<dbReference type="GO" id="GO:0004252">
    <property type="term" value="F:serine-type endopeptidase activity"/>
    <property type="evidence" value="ECO:0007669"/>
    <property type="project" value="InterPro"/>
</dbReference>
<dbReference type="AlphaFoldDB" id="T1IUY0"/>
<evidence type="ECO:0000256" key="3">
    <source>
        <dbReference type="ARBA" id="ARBA00022825"/>
    </source>
</evidence>
<feature type="domain" description="Peptidase S1" evidence="7">
    <location>
        <begin position="434"/>
        <end position="677"/>
    </location>
</feature>
<dbReference type="InterPro" id="IPR043504">
    <property type="entry name" value="Peptidase_S1_PA_chymotrypsin"/>
</dbReference>
<dbReference type="Pfam" id="PF00089">
    <property type="entry name" value="Trypsin"/>
    <property type="match status" value="2"/>
</dbReference>
<feature type="chain" id="PRO_5004578851" description="Peptidase S1 domain-containing protein" evidence="6">
    <location>
        <begin position="27"/>
        <end position="694"/>
    </location>
</feature>
<dbReference type="PROSITE" id="PS00134">
    <property type="entry name" value="TRYPSIN_HIS"/>
    <property type="match status" value="2"/>
</dbReference>
<keyword evidence="6" id="KW-0732">Signal</keyword>
<dbReference type="InterPro" id="IPR001254">
    <property type="entry name" value="Trypsin_dom"/>
</dbReference>
<evidence type="ECO:0000256" key="2">
    <source>
        <dbReference type="ARBA" id="ARBA00022801"/>
    </source>
</evidence>
<dbReference type="EMBL" id="JH431567">
    <property type="status" value="NOT_ANNOTATED_CDS"/>
    <property type="molecule type" value="Genomic_DNA"/>
</dbReference>
<dbReference type="eggNOG" id="KOG3627">
    <property type="taxonomic scope" value="Eukaryota"/>
</dbReference>
<dbReference type="PANTHER" id="PTHR24252:SF11">
    <property type="entry name" value="ATRIAL NATRIURETIC PEPTIDE-CONVERTING ENZYME ISOFORM X1"/>
    <property type="match status" value="1"/>
</dbReference>
<dbReference type="SMART" id="SM00020">
    <property type="entry name" value="Tryp_SPc"/>
    <property type="match status" value="2"/>
</dbReference>
<feature type="domain" description="Peptidase S1" evidence="7">
    <location>
        <begin position="177"/>
        <end position="417"/>
    </location>
</feature>
<evidence type="ECO:0000313" key="8">
    <source>
        <dbReference type="EnsemblMetazoa" id="SMAR004964-PA"/>
    </source>
</evidence>
<dbReference type="InterPro" id="IPR001314">
    <property type="entry name" value="Peptidase_S1A"/>
</dbReference>
<accession>T1IUY0</accession>
<evidence type="ECO:0000256" key="6">
    <source>
        <dbReference type="SAM" id="SignalP"/>
    </source>
</evidence>
<dbReference type="SUPFAM" id="SSF50494">
    <property type="entry name" value="Trypsin-like serine proteases"/>
    <property type="match status" value="2"/>
</dbReference>
<dbReference type="InterPro" id="IPR018114">
    <property type="entry name" value="TRYPSIN_HIS"/>
</dbReference>
<dbReference type="PRINTS" id="PR00722">
    <property type="entry name" value="CHYMOTRYPSIN"/>
</dbReference>
<dbReference type="CDD" id="cd00190">
    <property type="entry name" value="Tryp_SPc"/>
    <property type="match status" value="2"/>
</dbReference>
<evidence type="ECO:0000256" key="4">
    <source>
        <dbReference type="ARBA" id="ARBA00023157"/>
    </source>
</evidence>
<evidence type="ECO:0000313" key="9">
    <source>
        <dbReference type="Proteomes" id="UP000014500"/>
    </source>
</evidence>
<reference evidence="8" key="2">
    <citation type="submission" date="2015-02" db="UniProtKB">
        <authorList>
            <consortium name="EnsemblMetazoa"/>
        </authorList>
    </citation>
    <scope>IDENTIFICATION</scope>
</reference>
<evidence type="ECO:0000256" key="1">
    <source>
        <dbReference type="ARBA" id="ARBA00022670"/>
    </source>
</evidence>
<dbReference type="EnsemblMetazoa" id="SMAR004964-RA">
    <property type="protein sequence ID" value="SMAR004964-PA"/>
    <property type="gene ID" value="SMAR004964"/>
</dbReference>
<dbReference type="FunFam" id="2.40.10.10:FF:000006">
    <property type="entry name" value="Serine proteinase stubble"/>
    <property type="match status" value="2"/>
</dbReference>
<dbReference type="InterPro" id="IPR033116">
    <property type="entry name" value="TRYPSIN_SER"/>
</dbReference>
<dbReference type="Gene3D" id="2.40.10.10">
    <property type="entry name" value="Trypsin-like serine proteases"/>
    <property type="match status" value="2"/>
</dbReference>
<proteinExistence type="predicted"/>
<organism evidence="8 9">
    <name type="scientific">Strigamia maritima</name>
    <name type="common">European centipede</name>
    <name type="synonym">Geophilus maritimus</name>
    <dbReference type="NCBI Taxonomy" id="126957"/>
    <lineage>
        <taxon>Eukaryota</taxon>
        <taxon>Metazoa</taxon>
        <taxon>Ecdysozoa</taxon>
        <taxon>Arthropoda</taxon>
        <taxon>Myriapoda</taxon>
        <taxon>Chilopoda</taxon>
        <taxon>Pleurostigmophora</taxon>
        <taxon>Geophilomorpha</taxon>
        <taxon>Linotaeniidae</taxon>
        <taxon>Strigamia</taxon>
    </lineage>
</organism>
<dbReference type="PROSITE" id="PS00135">
    <property type="entry name" value="TRYPSIN_SER"/>
    <property type="match status" value="2"/>
</dbReference>
<dbReference type="STRING" id="126957.T1IUY0"/>
<name>T1IUY0_STRMM</name>
<sequence>MISYRLCVGALVLWILVLSMCTTKCALDIVPVYDSSDTRVHILPSSDPSKSHVQTDGDFVEVAVPLKTFSRTKRVKRTSLFDRIIEYVRDGLHSWTSKVFSRRTPEKLYRKALVKSDINDIRVFKNPEEYQDNSHWFDRSLKNPSLSRKLMRLLNSLDEKDVCGKQLLKGHSIQPRITGGLRAKFGEWPWQISLRLRVGNHFRHQCGATLLSKYFAVTAAHCVYNIPTHLFKARLGEFDFASEGEDLGHFEVPLSAVIIHPNFDYPSLRNDVALVRFRKPITFQEHVLPICLPRPNEDFTSQTAFATGWGRMYEDGPTSNILLKTKVPILNKKQCEKMLWQNSAVKRRVSDVFLCAGRPEGGVDACEGDSGGPLAVKRNDDRWVLAGITSSGRGPGCGKPNKPGFYTRITKYRDWIKICGRQFFKNVNALLPRIVGGAESDFGAWPWQVSLRRVNPFRTRHICGSSLIARNYAITAAHCVHGKRAKELLLTLGDHDLKNNWEPLKSQDRQVQSVLAHPGFVPSTFENDLALLRFSPPVRYARNIIPVCLPVNDDDHSDEAAIITGWGRMRDGGIMSTVLREASVNVMSNRECRNIYSRSPLRHLVNITDGYLCAGIMEGGIDACDGDSGGPLVVQRKDKRWVLVGITSSGFGCAQPNTPAFYTRVSHYRKWIKDTVTREEIRQVLLKTFPDIPL</sequence>
<dbReference type="OMA" id="WMVAITR"/>
<feature type="signal peptide" evidence="6">
    <location>
        <begin position="1"/>
        <end position="26"/>
    </location>
</feature>
<dbReference type="PANTHER" id="PTHR24252">
    <property type="entry name" value="ACROSIN-RELATED"/>
    <property type="match status" value="1"/>
</dbReference>
<keyword evidence="9" id="KW-1185">Reference proteome</keyword>
<dbReference type="InterPro" id="IPR009003">
    <property type="entry name" value="Peptidase_S1_PA"/>
</dbReference>
<dbReference type="GO" id="GO:0006508">
    <property type="term" value="P:proteolysis"/>
    <property type="evidence" value="ECO:0007669"/>
    <property type="project" value="UniProtKB-KW"/>
</dbReference>
<reference evidence="9" key="1">
    <citation type="submission" date="2011-05" db="EMBL/GenBank/DDBJ databases">
        <authorList>
            <person name="Richards S.R."/>
            <person name="Qu J."/>
            <person name="Jiang H."/>
            <person name="Jhangiani S.N."/>
            <person name="Agravi P."/>
            <person name="Goodspeed R."/>
            <person name="Gross S."/>
            <person name="Mandapat C."/>
            <person name="Jackson L."/>
            <person name="Mathew T."/>
            <person name="Pu L."/>
            <person name="Thornton R."/>
            <person name="Saada N."/>
            <person name="Wilczek-Boney K.B."/>
            <person name="Lee S."/>
            <person name="Kovar C."/>
            <person name="Wu Y."/>
            <person name="Scherer S.E."/>
            <person name="Worley K.C."/>
            <person name="Muzny D.M."/>
            <person name="Gibbs R."/>
        </authorList>
    </citation>
    <scope>NUCLEOTIDE SEQUENCE</scope>
    <source>
        <strain evidence="9">Brora</strain>
    </source>
</reference>
<dbReference type="Proteomes" id="UP000014500">
    <property type="component" value="Unassembled WGS sequence"/>
</dbReference>
<dbReference type="HOGENOM" id="CLU_397073_0_0_1"/>